<sequence>MSTEGDNPMMLELFHYSLNVPRGLLERESCVCTVEIIKQPIPLRRMIKTLTKLPEEGLAHDICLGNTAGLDGTGKTITGVHIAYWFARRNSQRTEALPQVLYCGPSNKSVDVVAEYLMKNTDLKILRVYGSLIEQEEFPIPNQVKPTRPIASQEELRVPENLRGIALHHVIRDEEKSPQFAKTLKKYETYFARMKKKMMKKKKKKKKNRKVKDSFVKEYLKVIKKAKIWAIKNHVQIVLCTCSAAGSAIIKRGCRNVIQCIVDECGNVSGNRKLSFRLSAQKRNKLYSLEITCNFNRS</sequence>
<dbReference type="Gene3D" id="3.40.50.300">
    <property type="entry name" value="P-loop containing nucleotide triphosphate hydrolases"/>
    <property type="match status" value="1"/>
</dbReference>
<dbReference type="PANTHER" id="PTHR43788">
    <property type="entry name" value="DNA2/NAM7 HELICASE FAMILY MEMBER"/>
    <property type="match status" value="1"/>
</dbReference>
<accession>A0A9W9ZAZ5</accession>
<evidence type="ECO:0000256" key="3">
    <source>
        <dbReference type="ARBA" id="ARBA00022806"/>
    </source>
</evidence>
<dbReference type="GO" id="GO:0016787">
    <property type="term" value="F:hydrolase activity"/>
    <property type="evidence" value="ECO:0007669"/>
    <property type="project" value="UniProtKB-KW"/>
</dbReference>
<evidence type="ECO:0000259" key="5">
    <source>
        <dbReference type="Pfam" id="PF13086"/>
    </source>
</evidence>
<protein>
    <submittedName>
        <fullName evidence="6">Helicase</fullName>
    </submittedName>
</protein>
<keyword evidence="7" id="KW-1185">Reference proteome</keyword>
<dbReference type="Proteomes" id="UP001163046">
    <property type="component" value="Unassembled WGS sequence"/>
</dbReference>
<evidence type="ECO:0000256" key="1">
    <source>
        <dbReference type="ARBA" id="ARBA00022741"/>
    </source>
</evidence>
<dbReference type="InterPro" id="IPR050534">
    <property type="entry name" value="Coronavir_polyprotein_1ab"/>
</dbReference>
<keyword evidence="2" id="KW-0378">Hydrolase</keyword>
<evidence type="ECO:0000313" key="6">
    <source>
        <dbReference type="EMBL" id="KAJ7378347.1"/>
    </source>
</evidence>
<gene>
    <name evidence="6" type="primary">HELZ2_4</name>
    <name evidence="6" type="ORF">OS493_023601</name>
</gene>
<keyword evidence="3 6" id="KW-0347">Helicase</keyword>
<dbReference type="InterPro" id="IPR041677">
    <property type="entry name" value="DNA2/NAM7_AAA_11"/>
</dbReference>
<dbReference type="Pfam" id="PF13086">
    <property type="entry name" value="AAA_11"/>
    <property type="match status" value="1"/>
</dbReference>
<dbReference type="GO" id="GO:0043139">
    <property type="term" value="F:5'-3' DNA helicase activity"/>
    <property type="evidence" value="ECO:0007669"/>
    <property type="project" value="TreeGrafter"/>
</dbReference>
<name>A0A9W9ZAZ5_9CNID</name>
<dbReference type="PANTHER" id="PTHR43788:SF16">
    <property type="entry name" value="HELICASE WITH ZINC FINGER 2"/>
    <property type="match status" value="1"/>
</dbReference>
<evidence type="ECO:0000313" key="7">
    <source>
        <dbReference type="Proteomes" id="UP001163046"/>
    </source>
</evidence>
<dbReference type="AlphaFoldDB" id="A0A9W9ZAZ5"/>
<evidence type="ECO:0000256" key="4">
    <source>
        <dbReference type="ARBA" id="ARBA00022840"/>
    </source>
</evidence>
<organism evidence="6 7">
    <name type="scientific">Desmophyllum pertusum</name>
    <dbReference type="NCBI Taxonomy" id="174260"/>
    <lineage>
        <taxon>Eukaryota</taxon>
        <taxon>Metazoa</taxon>
        <taxon>Cnidaria</taxon>
        <taxon>Anthozoa</taxon>
        <taxon>Hexacorallia</taxon>
        <taxon>Scleractinia</taxon>
        <taxon>Caryophylliina</taxon>
        <taxon>Caryophylliidae</taxon>
        <taxon>Desmophyllum</taxon>
    </lineage>
</organism>
<feature type="domain" description="DNA2/NAM7 helicase helicase" evidence="5">
    <location>
        <begin position="72"/>
        <end position="266"/>
    </location>
</feature>
<reference evidence="6" key="1">
    <citation type="submission" date="2023-01" db="EMBL/GenBank/DDBJ databases">
        <title>Genome assembly of the deep-sea coral Lophelia pertusa.</title>
        <authorList>
            <person name="Herrera S."/>
            <person name="Cordes E."/>
        </authorList>
    </citation>
    <scope>NUCLEOTIDE SEQUENCE</scope>
    <source>
        <strain evidence="6">USNM1676648</strain>
        <tissue evidence="6">Polyp</tissue>
    </source>
</reference>
<dbReference type="InterPro" id="IPR027417">
    <property type="entry name" value="P-loop_NTPase"/>
</dbReference>
<dbReference type="SUPFAM" id="SSF52540">
    <property type="entry name" value="P-loop containing nucleoside triphosphate hydrolases"/>
    <property type="match status" value="1"/>
</dbReference>
<keyword evidence="1" id="KW-0547">Nucleotide-binding</keyword>
<comment type="caution">
    <text evidence="6">The sequence shown here is derived from an EMBL/GenBank/DDBJ whole genome shotgun (WGS) entry which is preliminary data.</text>
</comment>
<dbReference type="GO" id="GO:0005524">
    <property type="term" value="F:ATP binding"/>
    <property type="evidence" value="ECO:0007669"/>
    <property type="project" value="UniProtKB-KW"/>
</dbReference>
<dbReference type="EMBL" id="MU826367">
    <property type="protein sequence ID" value="KAJ7378347.1"/>
    <property type="molecule type" value="Genomic_DNA"/>
</dbReference>
<keyword evidence="4" id="KW-0067">ATP-binding</keyword>
<evidence type="ECO:0000256" key="2">
    <source>
        <dbReference type="ARBA" id="ARBA00022801"/>
    </source>
</evidence>
<proteinExistence type="predicted"/>
<dbReference type="OrthoDB" id="2285229at2759"/>